<evidence type="ECO:0000313" key="2">
    <source>
        <dbReference type="Ensembl" id="ENSSCAP00000015997.1"/>
    </source>
</evidence>
<dbReference type="GeneTree" id="ENSGT00960000189631"/>
<dbReference type="Proteomes" id="UP000694409">
    <property type="component" value="Unassembled WGS sequence"/>
</dbReference>
<accession>A0A8C9ND43</accession>
<evidence type="ECO:0000256" key="1">
    <source>
        <dbReference type="SAM" id="MobiDB-lite"/>
    </source>
</evidence>
<keyword evidence="3" id="KW-1185">Reference proteome</keyword>
<protein>
    <submittedName>
        <fullName evidence="2">Uncharacterized protein</fullName>
    </submittedName>
</protein>
<dbReference type="Ensembl" id="ENSSCAT00000017924.1">
    <property type="protein sequence ID" value="ENSSCAP00000015997.1"/>
    <property type="gene ID" value="ENSSCAG00000011715.1"/>
</dbReference>
<proteinExistence type="predicted"/>
<dbReference type="OMA" id="IQVDAHE"/>
<feature type="region of interest" description="Disordered" evidence="1">
    <location>
        <begin position="1"/>
        <end position="48"/>
    </location>
</feature>
<dbReference type="AlphaFoldDB" id="A0A8C9ND43"/>
<sequence length="157" mass="17485">EADDEDDQIDQEETDGLPLSQAHEDHNPDDEAEELGYLGAPQMPPAKRVNNGNVAIQVDAHEEEAAAVHEATKGPVVVGIVVESQGQRKCEAEVTYGQVQHVDHHYRLQAQVSDKYPQGYHIEYQTCDEYQGVARQEEVVVEGVILACLRCIRRIGR</sequence>
<feature type="compositionally biased region" description="Acidic residues" evidence="1">
    <location>
        <begin position="1"/>
        <end position="15"/>
    </location>
</feature>
<organism evidence="2 3">
    <name type="scientific">Serinus canaria</name>
    <name type="common">Island canary</name>
    <name type="synonym">Fringilla canaria</name>
    <dbReference type="NCBI Taxonomy" id="9135"/>
    <lineage>
        <taxon>Eukaryota</taxon>
        <taxon>Metazoa</taxon>
        <taxon>Chordata</taxon>
        <taxon>Craniata</taxon>
        <taxon>Vertebrata</taxon>
        <taxon>Euteleostomi</taxon>
        <taxon>Archelosauria</taxon>
        <taxon>Archosauria</taxon>
        <taxon>Dinosauria</taxon>
        <taxon>Saurischia</taxon>
        <taxon>Theropoda</taxon>
        <taxon>Coelurosauria</taxon>
        <taxon>Aves</taxon>
        <taxon>Neognathae</taxon>
        <taxon>Neoaves</taxon>
        <taxon>Telluraves</taxon>
        <taxon>Australaves</taxon>
        <taxon>Passeriformes</taxon>
        <taxon>Passeroidea</taxon>
        <taxon>Fringillidae</taxon>
        <taxon>Carduelinae</taxon>
        <taxon>Serinus</taxon>
    </lineage>
</organism>
<name>A0A8C9ND43_SERCA</name>
<reference evidence="2" key="1">
    <citation type="submission" date="2025-08" db="UniProtKB">
        <authorList>
            <consortium name="Ensembl"/>
        </authorList>
    </citation>
    <scope>IDENTIFICATION</scope>
</reference>
<evidence type="ECO:0000313" key="3">
    <source>
        <dbReference type="Proteomes" id="UP000694409"/>
    </source>
</evidence>
<reference evidence="2" key="2">
    <citation type="submission" date="2025-09" db="UniProtKB">
        <authorList>
            <consortium name="Ensembl"/>
        </authorList>
    </citation>
    <scope>IDENTIFICATION</scope>
</reference>